<evidence type="ECO:0000313" key="3">
    <source>
        <dbReference type="Proteomes" id="UP001442494"/>
    </source>
</evidence>
<organism evidence="2 3">
    <name type="scientific">Funiculus sociatus GB2-A5</name>
    <dbReference type="NCBI Taxonomy" id="2933946"/>
    <lineage>
        <taxon>Bacteria</taxon>
        <taxon>Bacillati</taxon>
        <taxon>Cyanobacteriota</taxon>
        <taxon>Cyanophyceae</taxon>
        <taxon>Coleofasciculales</taxon>
        <taxon>Coleofasciculaceae</taxon>
        <taxon>Funiculus</taxon>
    </lineage>
</organism>
<reference evidence="2 3" key="1">
    <citation type="submission" date="2022-04" db="EMBL/GenBank/DDBJ databases">
        <title>Positive selection, recombination, and allopatry shape intraspecific diversity of widespread and dominant cyanobacteria.</title>
        <authorList>
            <person name="Wei J."/>
            <person name="Shu W."/>
            <person name="Hu C."/>
        </authorList>
    </citation>
    <scope>NUCLEOTIDE SEQUENCE [LARGE SCALE GENOMIC DNA]</scope>
    <source>
        <strain evidence="2 3">GB2-A5</strain>
    </source>
</reference>
<gene>
    <name evidence="2" type="ORF">NDI37_23185</name>
</gene>
<keyword evidence="3" id="KW-1185">Reference proteome</keyword>
<proteinExistence type="predicted"/>
<accession>A0ABV0JV80</accession>
<comment type="caution">
    <text evidence="2">The sequence shown here is derived from an EMBL/GenBank/DDBJ whole genome shotgun (WGS) entry which is preliminary data.</text>
</comment>
<dbReference type="EMBL" id="JAMPKK010000067">
    <property type="protein sequence ID" value="MEP0867358.1"/>
    <property type="molecule type" value="Genomic_DNA"/>
</dbReference>
<dbReference type="Pfam" id="PF21828">
    <property type="entry name" value="DUF6888"/>
    <property type="match status" value="1"/>
</dbReference>
<dbReference type="RefSeq" id="WP_431191422.1">
    <property type="nucleotide sequence ID" value="NZ_JAMPKK010000067.1"/>
</dbReference>
<dbReference type="InterPro" id="IPR054181">
    <property type="entry name" value="DUF6888"/>
</dbReference>
<name>A0ABV0JV80_9CYAN</name>
<evidence type="ECO:0000313" key="2">
    <source>
        <dbReference type="EMBL" id="MEP0867358.1"/>
    </source>
</evidence>
<dbReference type="Proteomes" id="UP001442494">
    <property type="component" value="Unassembled WGS sequence"/>
</dbReference>
<feature type="domain" description="DUF6888" evidence="1">
    <location>
        <begin position="5"/>
        <end position="58"/>
    </location>
</feature>
<sequence length="60" mass="6954">MQIIPTSAQLFTCFILSYWATKMYLPIYIIRIDEPTGGVFFLAGEETEILINRNGLWKLL</sequence>
<protein>
    <recommendedName>
        <fullName evidence="1">DUF6888 domain-containing protein</fullName>
    </recommendedName>
</protein>
<evidence type="ECO:0000259" key="1">
    <source>
        <dbReference type="Pfam" id="PF21828"/>
    </source>
</evidence>